<gene>
    <name evidence="12 13" type="primary">LOC106164644</name>
</gene>
<keyword evidence="11" id="KW-1185">Reference proteome</keyword>
<protein>
    <recommendedName>
        <fullName evidence="8">Nuclear factor 1</fullName>
    </recommendedName>
</protein>
<feature type="region of interest" description="Disordered" evidence="9">
    <location>
        <begin position="385"/>
        <end position="442"/>
    </location>
</feature>
<feature type="compositionally biased region" description="Polar residues" evidence="9">
    <location>
        <begin position="390"/>
        <end position="399"/>
    </location>
</feature>
<sequence length="681" mass="75041">MELCSHTVHSTAHTTLGKMMMMSMPYSSLDEFHPFIEALLPHVKAFSYTWFNLQAAKRKYYKKYEKRMSMDEERRVKEELQSEKPEVKQKWASRLLAKLRKDITQEYREDFVLSITGKRPPSCVMSNPDQKGKMRRIDCLRQADKVWRLDLVMVILFKAIPLESTDGERLEKSPECMNPQLCVNPHHISVTVRELDLYLANFIHSYVPRDYTVFNMAEEQDVKVPGNIHSGVSGNDSISATGVFSARELLRITRTSIVDPNSSGKPPPLSLPGQMETPSYYQNFSMSSQLMSPAVAGMRRLPNGQPALSPSRTKRQRFANSMSSVDDEVESMGDENENMNIYGKSPASQTGSWHSDHSIDPGTMTHSPAMHSPHVIHSGNMKADGGGGSSFTAVSSATQPPHVPTPPRPMSNHTPGVQAQQQTHPARGQGGMRPMPMPHSGNLKFSQQNSDTLTDFVNLVCQETHTAQNQANSSPPQAPLKSPNKLPHFYTPGMLPPPPPPPVARPVAIRTADGQSSVQPGGGTSSTSTSTSLSTITTSFSGTSSTPNTPPISRSIMNSPFSFRPEHAFAHIQPHPSQVFNYPSVSPVNAISGVISPTTLSLIASPVVTPRTTPRSTPIPRWTTPFIGLDESIDYNMMAGLMPGVNPDESLLERFYGVHNNDPVEQQNNNHTPSSPNKQES</sequence>
<name>A0A1S3IIN6_LINAN</name>
<reference evidence="12 13" key="1">
    <citation type="submission" date="2025-04" db="UniProtKB">
        <authorList>
            <consortium name="RefSeq"/>
        </authorList>
    </citation>
    <scope>IDENTIFICATION</scope>
    <source>
        <tissue evidence="12 13">Gonads</tissue>
    </source>
</reference>
<dbReference type="RefSeq" id="XP_013398074.1">
    <property type="nucleotide sequence ID" value="XM_013542620.2"/>
</dbReference>
<feature type="compositionally biased region" description="Polar residues" evidence="9">
    <location>
        <begin position="663"/>
        <end position="681"/>
    </location>
</feature>
<comment type="function">
    <text evidence="8">Recognizes and binds the palindromic sequence 5'-TTGGCNNNNNGCCAA-3' present in viral and cellular promoters and in the origin of replication of adenovirus type 2. These proteins are individually capable of activating transcription and replication.</text>
</comment>
<dbReference type="InterPro" id="IPR000647">
    <property type="entry name" value="CTF/NFI"/>
</dbReference>
<evidence type="ECO:0000256" key="2">
    <source>
        <dbReference type="ARBA" id="ARBA00022705"/>
    </source>
</evidence>
<dbReference type="PANTHER" id="PTHR11492:SF8">
    <property type="entry name" value="NUCLEAR FACTOR I, ISOFORM B"/>
    <property type="match status" value="1"/>
</dbReference>
<evidence type="ECO:0000259" key="10">
    <source>
        <dbReference type="PROSITE" id="PS51080"/>
    </source>
</evidence>
<keyword evidence="2 8" id="KW-0235">DNA replication</keyword>
<dbReference type="Pfam" id="PF00859">
    <property type="entry name" value="CTF_NFI"/>
    <property type="match status" value="1"/>
</dbReference>
<evidence type="ECO:0000256" key="1">
    <source>
        <dbReference type="ARBA" id="ARBA00004123"/>
    </source>
</evidence>
<dbReference type="OrthoDB" id="10055441at2759"/>
<feature type="region of interest" description="Disordered" evidence="9">
    <location>
        <begin position="512"/>
        <end position="559"/>
    </location>
</feature>
<evidence type="ECO:0000256" key="6">
    <source>
        <dbReference type="ARBA" id="ARBA00023163"/>
    </source>
</evidence>
<feature type="region of interest" description="Disordered" evidence="9">
    <location>
        <begin position="661"/>
        <end position="681"/>
    </location>
</feature>
<keyword evidence="7 8" id="KW-0539">Nucleus</keyword>
<dbReference type="AlphaFoldDB" id="A0A1S3IIN6"/>
<evidence type="ECO:0000256" key="8">
    <source>
        <dbReference type="RuleBase" id="RU000690"/>
    </source>
</evidence>
<dbReference type="PROSITE" id="PS51080">
    <property type="entry name" value="CTF_NFI_2"/>
    <property type="match status" value="1"/>
</dbReference>
<dbReference type="Pfam" id="PF03165">
    <property type="entry name" value="MH1"/>
    <property type="match status" value="1"/>
</dbReference>
<keyword evidence="4 8" id="KW-0238">DNA-binding</keyword>
<evidence type="ECO:0000256" key="7">
    <source>
        <dbReference type="ARBA" id="ARBA00023242"/>
    </source>
</evidence>
<evidence type="ECO:0000313" key="11">
    <source>
        <dbReference type="Proteomes" id="UP000085678"/>
    </source>
</evidence>
<dbReference type="GO" id="GO:0045893">
    <property type="term" value="P:positive regulation of DNA-templated transcription"/>
    <property type="evidence" value="ECO:0007669"/>
    <property type="project" value="UniProtKB-ARBA"/>
</dbReference>
<comment type="similarity">
    <text evidence="8">Belongs to the CTF/NF-I family.</text>
</comment>
<dbReference type="Pfam" id="PF10524">
    <property type="entry name" value="NfI_DNAbd_pre-N"/>
    <property type="match status" value="1"/>
</dbReference>
<feature type="compositionally biased region" description="Low complexity" evidence="9">
    <location>
        <begin position="525"/>
        <end position="556"/>
    </location>
</feature>
<dbReference type="GO" id="GO:0000981">
    <property type="term" value="F:DNA-binding transcription factor activity, RNA polymerase II-specific"/>
    <property type="evidence" value="ECO:0007669"/>
    <property type="project" value="TreeGrafter"/>
</dbReference>
<comment type="subunit">
    <text evidence="8">Binds DNA as a homodimer.</text>
</comment>
<evidence type="ECO:0000256" key="5">
    <source>
        <dbReference type="ARBA" id="ARBA00023159"/>
    </source>
</evidence>
<dbReference type="GeneID" id="106164644"/>
<comment type="subcellular location">
    <subcellularLocation>
        <location evidence="1 8">Nucleus</location>
    </subcellularLocation>
</comment>
<feature type="domain" description="CTF/NF-I" evidence="10">
    <location>
        <begin position="22"/>
        <end position="214"/>
    </location>
</feature>
<evidence type="ECO:0000313" key="12">
    <source>
        <dbReference type="RefSeq" id="XP_013398072.1"/>
    </source>
</evidence>
<keyword evidence="3 8" id="KW-0805">Transcription regulation</keyword>
<keyword evidence="5 8" id="KW-0010">Activator</keyword>
<dbReference type="InterPro" id="IPR003619">
    <property type="entry name" value="MAD_homology1_Dwarfin-type"/>
</dbReference>
<organism evidence="11 12">
    <name type="scientific">Lingula anatina</name>
    <name type="common">Brachiopod</name>
    <name type="synonym">Lingula unguis</name>
    <dbReference type="NCBI Taxonomy" id="7574"/>
    <lineage>
        <taxon>Eukaryota</taxon>
        <taxon>Metazoa</taxon>
        <taxon>Spiralia</taxon>
        <taxon>Lophotrochozoa</taxon>
        <taxon>Brachiopoda</taxon>
        <taxon>Linguliformea</taxon>
        <taxon>Lingulata</taxon>
        <taxon>Lingulida</taxon>
        <taxon>Linguloidea</taxon>
        <taxon>Lingulidae</taxon>
        <taxon>Lingula</taxon>
    </lineage>
</organism>
<dbReference type="KEGG" id="lak:106164644"/>
<evidence type="ECO:0000256" key="3">
    <source>
        <dbReference type="ARBA" id="ARBA00023015"/>
    </source>
</evidence>
<dbReference type="PANTHER" id="PTHR11492">
    <property type="entry name" value="NUCLEAR FACTOR I"/>
    <property type="match status" value="1"/>
</dbReference>
<accession>A0A1S3IIN6</accession>
<evidence type="ECO:0000256" key="9">
    <source>
        <dbReference type="SAM" id="MobiDB-lite"/>
    </source>
</evidence>
<feature type="region of interest" description="Disordered" evidence="9">
    <location>
        <begin position="467"/>
        <end position="487"/>
    </location>
</feature>
<dbReference type="SMART" id="SM00523">
    <property type="entry name" value="DWA"/>
    <property type="match status" value="1"/>
</dbReference>
<dbReference type="RefSeq" id="XP_013398072.1">
    <property type="nucleotide sequence ID" value="XM_013542618.2"/>
</dbReference>
<evidence type="ECO:0000256" key="4">
    <source>
        <dbReference type="ARBA" id="ARBA00023125"/>
    </source>
</evidence>
<feature type="compositionally biased region" description="Polar residues" evidence="9">
    <location>
        <begin position="411"/>
        <end position="424"/>
    </location>
</feature>
<dbReference type="Proteomes" id="UP000085678">
    <property type="component" value="Unplaced"/>
</dbReference>
<dbReference type="GO" id="GO:0005634">
    <property type="term" value="C:nucleus"/>
    <property type="evidence" value="ECO:0007669"/>
    <property type="project" value="UniProtKB-SubCell"/>
</dbReference>
<dbReference type="InterPro" id="IPR019548">
    <property type="entry name" value="CTF/NFI_DNA-bd_N"/>
</dbReference>
<dbReference type="STRING" id="7574.A0A1S3IIN6"/>
<dbReference type="InterPro" id="IPR020604">
    <property type="entry name" value="CTF/NFI_DNA-bd-dom"/>
</dbReference>
<proteinExistence type="inferred from homology"/>
<dbReference type="GO" id="GO:0006260">
    <property type="term" value="P:DNA replication"/>
    <property type="evidence" value="ECO:0007669"/>
    <property type="project" value="UniProtKB-KW"/>
</dbReference>
<dbReference type="GO" id="GO:0000978">
    <property type="term" value="F:RNA polymerase II cis-regulatory region sequence-specific DNA binding"/>
    <property type="evidence" value="ECO:0007669"/>
    <property type="project" value="TreeGrafter"/>
</dbReference>
<evidence type="ECO:0000313" key="13">
    <source>
        <dbReference type="RefSeq" id="XP_013398074.1"/>
    </source>
</evidence>
<keyword evidence="6 8" id="KW-0804">Transcription</keyword>